<dbReference type="OrthoDB" id="266524at2"/>
<evidence type="ECO:0000259" key="1">
    <source>
        <dbReference type="Pfam" id="PF25881"/>
    </source>
</evidence>
<comment type="caution">
    <text evidence="2">The sequence shown here is derived from an EMBL/GenBank/DDBJ whole genome shotgun (WGS) entry which is preliminary data.</text>
</comment>
<proteinExistence type="predicted"/>
<reference evidence="2 3" key="1">
    <citation type="submission" date="2017-06" db="EMBL/GenBank/DDBJ databases">
        <title>Description of Rhodopirellula bahusiensis sp. nov.</title>
        <authorList>
            <person name="Kizina J."/>
            <person name="Harder J."/>
        </authorList>
    </citation>
    <scope>NUCLEOTIDE SEQUENCE [LARGE SCALE GENOMIC DNA]</scope>
    <source>
        <strain evidence="2 3">SWK21</strain>
    </source>
</reference>
<dbReference type="Gene3D" id="1.10.287.470">
    <property type="entry name" value="Helix hairpin bin"/>
    <property type="match status" value="1"/>
</dbReference>
<dbReference type="AlphaFoldDB" id="A0A2G1W774"/>
<dbReference type="Pfam" id="PF25881">
    <property type="entry name" value="HH_YBHG"/>
    <property type="match status" value="1"/>
</dbReference>
<dbReference type="GeneID" id="90609097"/>
<dbReference type="PANTHER" id="PTHR30438:SF2">
    <property type="entry name" value="MEMBRANE PROTEIN"/>
    <property type="match status" value="1"/>
</dbReference>
<organism evidence="2 3">
    <name type="scientific">Rhodopirellula bahusiensis</name>
    <dbReference type="NCBI Taxonomy" id="2014065"/>
    <lineage>
        <taxon>Bacteria</taxon>
        <taxon>Pseudomonadati</taxon>
        <taxon>Planctomycetota</taxon>
        <taxon>Planctomycetia</taxon>
        <taxon>Pirellulales</taxon>
        <taxon>Pirellulaceae</taxon>
        <taxon>Rhodopirellula</taxon>
    </lineage>
</organism>
<dbReference type="RefSeq" id="WP_099261152.1">
    <property type="nucleotide sequence ID" value="NZ_NIZW01000009.1"/>
</dbReference>
<dbReference type="Gene3D" id="2.40.420.20">
    <property type="match status" value="1"/>
</dbReference>
<evidence type="ECO:0000313" key="2">
    <source>
        <dbReference type="EMBL" id="PHQ34851.1"/>
    </source>
</evidence>
<dbReference type="Gene3D" id="2.40.50.100">
    <property type="match status" value="1"/>
</dbReference>
<name>A0A2G1W774_9BACT</name>
<dbReference type="SUPFAM" id="SSF111369">
    <property type="entry name" value="HlyD-like secretion proteins"/>
    <property type="match status" value="2"/>
</dbReference>
<dbReference type="EMBL" id="NIZW01000009">
    <property type="protein sequence ID" value="PHQ34851.1"/>
    <property type="molecule type" value="Genomic_DNA"/>
</dbReference>
<protein>
    <submittedName>
        <fullName evidence="2">RND transporter</fullName>
    </submittedName>
</protein>
<dbReference type="GO" id="GO:0005886">
    <property type="term" value="C:plasma membrane"/>
    <property type="evidence" value="ECO:0007669"/>
    <property type="project" value="TreeGrafter"/>
</dbReference>
<accession>A0A2G1W774</accession>
<gene>
    <name evidence="2" type="ORF">CEE69_13375</name>
</gene>
<dbReference type="InterPro" id="IPR059052">
    <property type="entry name" value="HH_YbhG-like"/>
</dbReference>
<dbReference type="Proteomes" id="UP000225740">
    <property type="component" value="Unassembled WGS sequence"/>
</dbReference>
<feature type="domain" description="YbhG-like alpha-helical hairpin" evidence="1">
    <location>
        <begin position="120"/>
        <end position="248"/>
    </location>
</feature>
<dbReference type="PANTHER" id="PTHR30438">
    <property type="entry name" value="36 KDA ANTIGEN-RELATED"/>
    <property type="match status" value="1"/>
</dbReference>
<evidence type="ECO:0000313" key="3">
    <source>
        <dbReference type="Proteomes" id="UP000225740"/>
    </source>
</evidence>
<sequence>MNAPVPAPKQRSVWNARSIALIAFLLTTGTLLSIALGPGVLGIDPAPADDGSSDTATPRLHVRVAQARSIEGPELFHRYRGEVVARRDSSLAMRRGGRLTEVSVHEGDMVAKGDVLARIDVADLDAAAASADAEIAAAKAALDEAIAGPRSQTIRVAEANVQQLQAQWTASKNRFERQQSLRGRGAGTQQELDDAKFATDALAANHLAAMASLDELKEGTRREQIAAAKARLQLANAARQRVEVDLSDSLIVAPFDGVIATRLFDEGSIIGPNQPVLRILEAPPVHATFGIPADASDFLKVNDRLRVSVGEAGAEQSQPARVIRMQPQINPVTRLRLIEVELVDNHSASELESASKSSLDTESIGWIGKTATLWVPWSKTETQTDGWIAQRENSERAAIWVPTSALVRGVRGLWSIYVAEPDLNSDVEPGSGEKSLETIDSNTVTINRRDVKVIRTAGQMSLVSGPIAPTEAIVIEGTQRVGPGVNAVAVWDTPASSLSSQEMAAQ</sequence>
<keyword evidence="3" id="KW-1185">Reference proteome</keyword>
<dbReference type="Gene3D" id="2.40.30.170">
    <property type="match status" value="1"/>
</dbReference>